<dbReference type="EMBL" id="BGPR01003347">
    <property type="protein sequence ID" value="GBM86919.1"/>
    <property type="molecule type" value="Genomic_DNA"/>
</dbReference>
<keyword evidence="2" id="KW-1185">Reference proteome</keyword>
<dbReference type="Proteomes" id="UP000499080">
    <property type="component" value="Unassembled WGS sequence"/>
</dbReference>
<evidence type="ECO:0008006" key="3">
    <source>
        <dbReference type="Google" id="ProtNLM"/>
    </source>
</evidence>
<evidence type="ECO:0000313" key="1">
    <source>
        <dbReference type="EMBL" id="GBM86919.1"/>
    </source>
</evidence>
<proteinExistence type="predicted"/>
<accession>A0A4Y2JBK1</accession>
<gene>
    <name evidence="1" type="ORF">AVEN_151819_1</name>
</gene>
<dbReference type="AlphaFoldDB" id="A0A4Y2JBK1"/>
<name>A0A4Y2JBK1_ARAVE</name>
<sequence>MKKKGTPGWDGWTLEIITEIFDSGKEWFQSVLNFCLRHTVFPRRWKIAKALLIPKEGKDLSRFEYVTTDPYACCRYGEKYWTNLSQIDWRHIWSRTAC</sequence>
<organism evidence="1 2">
    <name type="scientific">Araneus ventricosus</name>
    <name type="common">Orbweaver spider</name>
    <name type="synonym">Epeira ventricosa</name>
    <dbReference type="NCBI Taxonomy" id="182803"/>
    <lineage>
        <taxon>Eukaryota</taxon>
        <taxon>Metazoa</taxon>
        <taxon>Ecdysozoa</taxon>
        <taxon>Arthropoda</taxon>
        <taxon>Chelicerata</taxon>
        <taxon>Arachnida</taxon>
        <taxon>Araneae</taxon>
        <taxon>Araneomorphae</taxon>
        <taxon>Entelegynae</taxon>
        <taxon>Araneoidea</taxon>
        <taxon>Araneidae</taxon>
        <taxon>Araneus</taxon>
    </lineage>
</organism>
<protein>
    <recommendedName>
        <fullName evidence="3">Reverse transcriptase domain-containing protein</fullName>
    </recommendedName>
</protein>
<dbReference type="OrthoDB" id="6436235at2759"/>
<comment type="caution">
    <text evidence="1">The sequence shown here is derived from an EMBL/GenBank/DDBJ whole genome shotgun (WGS) entry which is preliminary data.</text>
</comment>
<reference evidence="1 2" key="1">
    <citation type="journal article" date="2019" name="Sci. Rep.">
        <title>Orb-weaving spider Araneus ventricosus genome elucidates the spidroin gene catalogue.</title>
        <authorList>
            <person name="Kono N."/>
            <person name="Nakamura H."/>
            <person name="Ohtoshi R."/>
            <person name="Moran D.A.P."/>
            <person name="Shinohara A."/>
            <person name="Yoshida Y."/>
            <person name="Fujiwara M."/>
            <person name="Mori M."/>
            <person name="Tomita M."/>
            <person name="Arakawa K."/>
        </authorList>
    </citation>
    <scope>NUCLEOTIDE SEQUENCE [LARGE SCALE GENOMIC DNA]</scope>
</reference>
<evidence type="ECO:0000313" key="2">
    <source>
        <dbReference type="Proteomes" id="UP000499080"/>
    </source>
</evidence>